<dbReference type="AlphaFoldDB" id="A0A1V4FIH4"/>
<protein>
    <submittedName>
        <fullName evidence="1">Uncharacterized protein</fullName>
    </submittedName>
</protein>
<accession>A0A1V4FIH4</accession>
<organism evidence="1 2">
    <name type="scientific">Limosilactobacillus reuteri</name>
    <name type="common">Lactobacillus reuteri</name>
    <dbReference type="NCBI Taxonomy" id="1598"/>
    <lineage>
        <taxon>Bacteria</taxon>
        <taxon>Bacillati</taxon>
        <taxon>Bacillota</taxon>
        <taxon>Bacilli</taxon>
        <taxon>Lactobacillales</taxon>
        <taxon>Lactobacillaceae</taxon>
        <taxon>Limosilactobacillus</taxon>
    </lineage>
</organism>
<name>A0A1V4FIH4_LIMRT</name>
<evidence type="ECO:0000313" key="2">
    <source>
        <dbReference type="Proteomes" id="UP000189795"/>
    </source>
</evidence>
<evidence type="ECO:0000313" key="1">
    <source>
        <dbReference type="EMBL" id="OPG87057.1"/>
    </source>
</evidence>
<sequence length="246" mass="28391">MEIINKYDAIHKQLIQPYIYGSVNKNVFNHKLENPLTIDEIGLYVFLITRAGRIFSTNGEKISFPSDVKSLYKAIYKQKKLSGSYKNTIDSIKEMLDHLTSKDLIRSKQIHGIECVELTEIKEQAYARIYPMNTQIIIKKCKGKALLRRLAVYAAFRSMIFEGKNGNKIIEKPIAYMATLLGIPKSTMETHIKWLRDNYVIAYFKCSISETKAPEKIIYADIMDCIILKENIKYKLAKGHIKEVLE</sequence>
<reference evidence="1 2" key="1">
    <citation type="submission" date="2017-03" db="EMBL/GenBank/DDBJ databases">
        <title>Antibiotic resistance of probiotic microorganisms.</title>
        <authorList>
            <person name="Sanudo A.I."/>
            <person name="Olivares M."/>
            <person name="Banuelos O."/>
        </authorList>
    </citation>
    <scope>NUCLEOTIDE SEQUENCE [LARGE SCALE GENOMIC DNA]</scope>
    <source>
        <strain evidence="1 2">CECT8605</strain>
    </source>
</reference>
<gene>
    <name evidence="1" type="ORF">B5D07_10860</name>
</gene>
<comment type="caution">
    <text evidence="1">The sequence shown here is derived from an EMBL/GenBank/DDBJ whole genome shotgun (WGS) entry which is preliminary data.</text>
</comment>
<proteinExistence type="predicted"/>
<dbReference type="EMBL" id="MWVS01000129">
    <property type="protein sequence ID" value="OPG87057.1"/>
    <property type="molecule type" value="Genomic_DNA"/>
</dbReference>
<dbReference type="RefSeq" id="WP_079376362.1">
    <property type="nucleotide sequence ID" value="NZ_JAJGTL010000115.1"/>
</dbReference>
<dbReference type="Proteomes" id="UP000189795">
    <property type="component" value="Unassembled WGS sequence"/>
</dbReference>